<feature type="compositionally biased region" description="Basic and acidic residues" evidence="1">
    <location>
        <begin position="539"/>
        <end position="550"/>
    </location>
</feature>
<proteinExistence type="predicted"/>
<keyword evidence="3" id="KW-1185">Reference proteome</keyword>
<reference evidence="3" key="1">
    <citation type="journal article" date="2011" name="Nat. Genet.">
        <title>The Arabidopsis lyrata genome sequence and the basis of rapid genome size change.</title>
        <authorList>
            <person name="Hu T.T."/>
            <person name="Pattyn P."/>
            <person name="Bakker E.G."/>
            <person name="Cao J."/>
            <person name="Cheng J.-F."/>
            <person name="Clark R.M."/>
            <person name="Fahlgren N."/>
            <person name="Fawcett J.A."/>
            <person name="Grimwood J."/>
            <person name="Gundlach H."/>
            <person name="Haberer G."/>
            <person name="Hollister J.D."/>
            <person name="Ossowski S."/>
            <person name="Ottilar R.P."/>
            <person name="Salamov A.A."/>
            <person name="Schneeberger K."/>
            <person name="Spannagl M."/>
            <person name="Wang X."/>
            <person name="Yang L."/>
            <person name="Nasrallah M.E."/>
            <person name="Bergelson J."/>
            <person name="Carrington J.C."/>
            <person name="Gaut B.S."/>
            <person name="Schmutz J."/>
            <person name="Mayer K.F.X."/>
            <person name="Van de Peer Y."/>
            <person name="Grigoriev I.V."/>
            <person name="Nordborg M."/>
            <person name="Weigel D."/>
            <person name="Guo Y.-L."/>
        </authorList>
    </citation>
    <scope>NUCLEOTIDE SEQUENCE [LARGE SCALE GENOMIC DNA]</scope>
    <source>
        <strain evidence="3">cv. MN47</strain>
    </source>
</reference>
<name>D7KMZ9_ARALL</name>
<organism evidence="3">
    <name type="scientific">Arabidopsis lyrata subsp. lyrata</name>
    <name type="common">Lyre-leaved rock-cress</name>
    <dbReference type="NCBI Taxonomy" id="81972"/>
    <lineage>
        <taxon>Eukaryota</taxon>
        <taxon>Viridiplantae</taxon>
        <taxon>Streptophyta</taxon>
        <taxon>Embryophyta</taxon>
        <taxon>Tracheophyta</taxon>
        <taxon>Spermatophyta</taxon>
        <taxon>Magnoliopsida</taxon>
        <taxon>eudicotyledons</taxon>
        <taxon>Gunneridae</taxon>
        <taxon>Pentapetalae</taxon>
        <taxon>rosids</taxon>
        <taxon>malvids</taxon>
        <taxon>Brassicales</taxon>
        <taxon>Brassicaceae</taxon>
        <taxon>Camelineae</taxon>
        <taxon>Arabidopsis</taxon>
    </lineage>
</organism>
<dbReference type="Gramene" id="Al_scaffold_0001_4943">
    <property type="protein sequence ID" value="Al_scaffold_0001_4943"/>
    <property type="gene ID" value="Al_scaffold_0001_4943"/>
</dbReference>
<feature type="region of interest" description="Disordered" evidence="1">
    <location>
        <begin position="36"/>
        <end position="150"/>
    </location>
</feature>
<dbReference type="EMBL" id="GL348713">
    <property type="protein sequence ID" value="EFH68105.1"/>
    <property type="molecule type" value="Genomic_DNA"/>
</dbReference>
<sequence>MMNSSYRSKSERSCPNLTEEDRLRLRIERAELARKEAEEEELFRVPQAATKIFHSSNSDQFLREDLRRDKSHPKEGKVDSRKEERYNDQPLKNGHHWDSRRTDDSERSTRLTRTENYKKEYHRDQMVDRRPSRQSPSFYTQEREHKPVWQRLEANHNYHYPRNRENFNSYHSDYRKRRHDESVATSTWVPKSGRQQKGDYRDRKVQRVTSEDTRDARHTLDRKRLSDQYKREGYREGSRYDKSPRREPFRQPSPRVKGKEGLPAEDGSRTITASDLHRKMDIGRVYYKEKESSRSGTANAIERAAGFVAPMEEEKTPKAKTVLTSTKDLTSAMKEKDHSQEDLAPLTEEEELQLKEWEEFEAKQINTDLMETAEKSPDKEDNDEDKLLMQQEELDNDDLLEDNLQEEDAQVSGEHTVSEQIQPVSRRKQPLSPSSLSLNSKAAPSPTRRPAKERIEYPKASGSKASHRRRRAEAKSQTNKGPTELLGMASKKMNILNAGSPKKRAEAKSQTARSRNGKPSSSLPRSGVFPSAINKKSKSRSDSKKNLTDI</sequence>
<feature type="region of interest" description="Disordered" evidence="1">
    <location>
        <begin position="178"/>
        <end position="276"/>
    </location>
</feature>
<feature type="compositionally biased region" description="Polar residues" evidence="1">
    <location>
        <begin position="183"/>
        <end position="195"/>
    </location>
</feature>
<evidence type="ECO:0000256" key="1">
    <source>
        <dbReference type="SAM" id="MobiDB-lite"/>
    </source>
</evidence>
<feature type="compositionally biased region" description="Acidic residues" evidence="1">
    <location>
        <begin position="392"/>
        <end position="409"/>
    </location>
</feature>
<protein>
    <submittedName>
        <fullName evidence="2">Predicted protein</fullName>
    </submittedName>
</protein>
<feature type="compositionally biased region" description="Basic and acidic residues" evidence="1">
    <location>
        <begin position="95"/>
        <end position="131"/>
    </location>
</feature>
<evidence type="ECO:0000313" key="2">
    <source>
        <dbReference type="EMBL" id="EFH68105.1"/>
    </source>
</evidence>
<accession>D7KMZ9</accession>
<feature type="compositionally biased region" description="Basic and acidic residues" evidence="1">
    <location>
        <begin position="196"/>
        <end position="249"/>
    </location>
</feature>
<feature type="compositionally biased region" description="Basic and acidic residues" evidence="1">
    <location>
        <begin position="257"/>
        <end position="268"/>
    </location>
</feature>
<feature type="compositionally biased region" description="Basic and acidic residues" evidence="1">
    <location>
        <begin position="352"/>
        <end position="362"/>
    </location>
</feature>
<feature type="compositionally biased region" description="Low complexity" evidence="1">
    <location>
        <begin position="430"/>
        <end position="446"/>
    </location>
</feature>
<gene>
    <name evidence="2" type="ORF">ARALYDRAFT_682620</name>
</gene>
<feature type="compositionally biased region" description="Polar residues" evidence="1">
    <location>
        <begin position="413"/>
        <end position="423"/>
    </location>
</feature>
<dbReference type="Proteomes" id="UP000008694">
    <property type="component" value="Unassembled WGS sequence"/>
</dbReference>
<feature type="compositionally biased region" description="Polar residues" evidence="1">
    <location>
        <begin position="508"/>
        <end position="524"/>
    </location>
</feature>
<feature type="region of interest" description="Disordered" evidence="1">
    <location>
        <begin position="1"/>
        <end position="23"/>
    </location>
</feature>
<feature type="compositionally biased region" description="Basic and acidic residues" evidence="1">
    <location>
        <begin position="61"/>
        <end position="87"/>
    </location>
</feature>
<dbReference type="HOGENOM" id="CLU_495547_0_0_1"/>
<evidence type="ECO:0000313" key="3">
    <source>
        <dbReference type="Proteomes" id="UP000008694"/>
    </source>
</evidence>
<dbReference type="AlphaFoldDB" id="D7KMZ9"/>
<feature type="region of interest" description="Disordered" evidence="1">
    <location>
        <begin position="309"/>
        <end position="550"/>
    </location>
</feature>